<comment type="caution">
    <text evidence="6">The sequence shown here is derived from an EMBL/GenBank/DDBJ whole genome shotgun (WGS) entry which is preliminary data.</text>
</comment>
<evidence type="ECO:0000256" key="1">
    <source>
        <dbReference type="ARBA" id="ARBA00009437"/>
    </source>
</evidence>
<evidence type="ECO:0000313" key="7">
    <source>
        <dbReference type="Proteomes" id="UP000253628"/>
    </source>
</evidence>
<dbReference type="GO" id="GO:0003677">
    <property type="term" value="F:DNA binding"/>
    <property type="evidence" value="ECO:0007669"/>
    <property type="project" value="UniProtKB-KW"/>
</dbReference>
<dbReference type="GO" id="GO:0032993">
    <property type="term" value="C:protein-DNA complex"/>
    <property type="evidence" value="ECO:0007669"/>
    <property type="project" value="TreeGrafter"/>
</dbReference>
<dbReference type="InterPro" id="IPR036390">
    <property type="entry name" value="WH_DNA-bd_sf"/>
</dbReference>
<dbReference type="InterPro" id="IPR005119">
    <property type="entry name" value="LysR_subst-bd"/>
</dbReference>
<dbReference type="PANTHER" id="PTHR30346">
    <property type="entry name" value="TRANSCRIPTIONAL DUAL REGULATOR HCAR-RELATED"/>
    <property type="match status" value="1"/>
</dbReference>
<dbReference type="InterPro" id="IPR036388">
    <property type="entry name" value="WH-like_DNA-bd_sf"/>
</dbReference>
<sequence length="292" mass="32224">MELRQLRYFIALAEELNFTRAAERLHISQPPLSAQIAQLETELGVKLFERNSRKVSLTDAGAVFLHDVRLIQSRLREATERVKHVHSGLAGRIEIGLSGSHFLGPLPLFIGKLAATHPDIDVVLNEMAPNEQLEALREQRIDISISRQSVEDDLLCSRLLWPDPLLVALPGGHPLAAHASLKLASLAKERFIMLRRETSYFADQVFLACAAHGFTPHVAHSVAEVPAQLNLVAAGLGIALVPASTHNRQPDSLLFRPLDEPGLQGHVHAVVRKEHKKTAVETFLALLGQYQP</sequence>
<comment type="similarity">
    <text evidence="1">Belongs to the LysR transcriptional regulatory family.</text>
</comment>
<keyword evidence="4" id="KW-0804">Transcription</keyword>
<dbReference type="PROSITE" id="PS50931">
    <property type="entry name" value="HTH_LYSR"/>
    <property type="match status" value="1"/>
</dbReference>
<dbReference type="RefSeq" id="WP_113932130.1">
    <property type="nucleotide sequence ID" value="NZ_JACCEU010000002.1"/>
</dbReference>
<dbReference type="SUPFAM" id="SSF46785">
    <property type="entry name" value="Winged helix' DNA-binding domain"/>
    <property type="match status" value="1"/>
</dbReference>
<keyword evidence="3" id="KW-0238">DNA-binding</keyword>
<dbReference type="AlphaFoldDB" id="A0A366HIZ7"/>
<evidence type="ECO:0000256" key="2">
    <source>
        <dbReference type="ARBA" id="ARBA00023015"/>
    </source>
</evidence>
<gene>
    <name evidence="6" type="ORF">DFR37_102276</name>
</gene>
<evidence type="ECO:0000256" key="4">
    <source>
        <dbReference type="ARBA" id="ARBA00023163"/>
    </source>
</evidence>
<dbReference type="OrthoDB" id="5292387at2"/>
<dbReference type="Pfam" id="PF03466">
    <property type="entry name" value="LysR_substrate"/>
    <property type="match status" value="1"/>
</dbReference>
<dbReference type="GO" id="GO:0003700">
    <property type="term" value="F:DNA-binding transcription factor activity"/>
    <property type="evidence" value="ECO:0007669"/>
    <property type="project" value="InterPro"/>
</dbReference>
<dbReference type="Gene3D" id="1.10.10.10">
    <property type="entry name" value="Winged helix-like DNA-binding domain superfamily/Winged helix DNA-binding domain"/>
    <property type="match status" value="1"/>
</dbReference>
<dbReference type="EMBL" id="QNRQ01000002">
    <property type="protein sequence ID" value="RBP41896.1"/>
    <property type="molecule type" value="Genomic_DNA"/>
</dbReference>
<dbReference type="SUPFAM" id="SSF53850">
    <property type="entry name" value="Periplasmic binding protein-like II"/>
    <property type="match status" value="1"/>
</dbReference>
<dbReference type="PRINTS" id="PR00039">
    <property type="entry name" value="HTHLYSR"/>
</dbReference>
<keyword evidence="7" id="KW-1185">Reference proteome</keyword>
<dbReference type="FunFam" id="1.10.10.10:FF:000001">
    <property type="entry name" value="LysR family transcriptional regulator"/>
    <property type="match status" value="1"/>
</dbReference>
<dbReference type="Pfam" id="PF00126">
    <property type="entry name" value="HTH_1"/>
    <property type="match status" value="1"/>
</dbReference>
<organism evidence="6 7">
    <name type="scientific">Eoetvoesiella caeni</name>
    <dbReference type="NCBI Taxonomy" id="645616"/>
    <lineage>
        <taxon>Bacteria</taxon>
        <taxon>Pseudomonadati</taxon>
        <taxon>Pseudomonadota</taxon>
        <taxon>Betaproteobacteria</taxon>
        <taxon>Burkholderiales</taxon>
        <taxon>Alcaligenaceae</taxon>
        <taxon>Eoetvoesiella</taxon>
    </lineage>
</organism>
<evidence type="ECO:0000313" key="6">
    <source>
        <dbReference type="EMBL" id="RBP41896.1"/>
    </source>
</evidence>
<evidence type="ECO:0000259" key="5">
    <source>
        <dbReference type="PROSITE" id="PS50931"/>
    </source>
</evidence>
<proteinExistence type="inferred from homology"/>
<reference evidence="6 7" key="1">
    <citation type="submission" date="2018-06" db="EMBL/GenBank/DDBJ databases">
        <title>Genomic Encyclopedia of Type Strains, Phase IV (KMG-IV): sequencing the most valuable type-strain genomes for metagenomic binning, comparative biology and taxonomic classification.</title>
        <authorList>
            <person name="Goeker M."/>
        </authorList>
    </citation>
    <scope>NUCLEOTIDE SEQUENCE [LARGE SCALE GENOMIC DNA]</scope>
    <source>
        <strain evidence="6 7">DSM 25520</strain>
    </source>
</reference>
<accession>A0A366HIZ7</accession>
<dbReference type="PANTHER" id="PTHR30346:SF0">
    <property type="entry name" value="HCA OPERON TRANSCRIPTIONAL ACTIVATOR HCAR"/>
    <property type="match status" value="1"/>
</dbReference>
<dbReference type="InterPro" id="IPR000847">
    <property type="entry name" value="LysR_HTH_N"/>
</dbReference>
<dbReference type="CDD" id="cd08414">
    <property type="entry name" value="PBP2_LTTR_aromatics_like"/>
    <property type="match status" value="1"/>
</dbReference>
<protein>
    <submittedName>
        <fullName evidence="6">LysR family transcriptional regulator</fullName>
    </submittedName>
</protein>
<feature type="domain" description="HTH lysR-type" evidence="5">
    <location>
        <begin position="1"/>
        <end position="58"/>
    </location>
</feature>
<keyword evidence="2" id="KW-0805">Transcription regulation</keyword>
<dbReference type="Proteomes" id="UP000253628">
    <property type="component" value="Unassembled WGS sequence"/>
</dbReference>
<name>A0A366HIZ7_9BURK</name>
<evidence type="ECO:0000256" key="3">
    <source>
        <dbReference type="ARBA" id="ARBA00023125"/>
    </source>
</evidence>
<dbReference type="Gene3D" id="3.40.190.10">
    <property type="entry name" value="Periplasmic binding protein-like II"/>
    <property type="match status" value="2"/>
</dbReference>